<dbReference type="Proteomes" id="UP000002499">
    <property type="component" value="Unassembled WGS sequence"/>
</dbReference>
<dbReference type="GeneID" id="19252194"/>
<evidence type="ECO:0000313" key="1">
    <source>
        <dbReference type="EMBL" id="EFY86075.1"/>
    </source>
</evidence>
<keyword evidence="2" id="KW-1185">Reference proteome</keyword>
<name>E9EDD5_METAQ</name>
<dbReference type="OrthoDB" id="3145928at2759"/>
<reference evidence="1 2" key="1">
    <citation type="journal article" date="2011" name="PLoS Genet.">
        <title>Genome sequencing and comparative transcriptomics of the model entomopathogenic fungi Metarhizium anisopliae and M. acridum.</title>
        <authorList>
            <person name="Gao Q."/>
            <person name="Jin K."/>
            <person name="Ying S.H."/>
            <person name="Zhang Y."/>
            <person name="Xiao G."/>
            <person name="Shang Y."/>
            <person name="Duan Z."/>
            <person name="Hu X."/>
            <person name="Xie X.Q."/>
            <person name="Zhou G."/>
            <person name="Peng G."/>
            <person name="Luo Z."/>
            <person name="Huang W."/>
            <person name="Wang B."/>
            <person name="Fang W."/>
            <person name="Wang S."/>
            <person name="Zhong Y."/>
            <person name="Ma L.J."/>
            <person name="St Leger R.J."/>
            <person name="Zhao G.P."/>
            <person name="Pei Y."/>
            <person name="Feng M.G."/>
            <person name="Xia Y."/>
            <person name="Wang C."/>
        </authorList>
    </citation>
    <scope>NUCLEOTIDE SEQUENCE [LARGE SCALE GENOMIC DNA]</scope>
    <source>
        <strain evidence="1 2">CQMa 102</strain>
    </source>
</reference>
<dbReference type="KEGG" id="maw:19252194"/>
<evidence type="ECO:0000313" key="2">
    <source>
        <dbReference type="Proteomes" id="UP000002499"/>
    </source>
</evidence>
<sequence length="268" mass="30400">MGRLHNSPFSAWAKDLSMSEADIWDIIAQFCRIESAMNVFSNHVSLTLGLHFRRISSPTRQPGQFSHKPITSVADGYKARNQFMNDVTARYSELQKYQGNEAFWSQRHMQREIRALRKWGSRIMLEIEAFWASPEAPRVGTWSSYSSRMDWLLISSGRTLVDLIPHGVNSFAKVSQNPYIQNEVTRGVSLAAKMHLEHAATGMPPSEFSLETGIIAVMYWAWVFSTRPETKATAVQILQDLDKREGPWDASQILSSLPSVVNPRLLIS</sequence>
<proteinExistence type="predicted"/>
<dbReference type="InParanoid" id="E9EDD5"/>
<organism evidence="2">
    <name type="scientific">Metarhizium acridum (strain CQMa 102)</name>
    <dbReference type="NCBI Taxonomy" id="655827"/>
    <lineage>
        <taxon>Eukaryota</taxon>
        <taxon>Fungi</taxon>
        <taxon>Dikarya</taxon>
        <taxon>Ascomycota</taxon>
        <taxon>Pezizomycotina</taxon>
        <taxon>Sordariomycetes</taxon>
        <taxon>Hypocreomycetidae</taxon>
        <taxon>Hypocreales</taxon>
        <taxon>Clavicipitaceae</taxon>
        <taxon>Metarhizium</taxon>
    </lineage>
</organism>
<dbReference type="AlphaFoldDB" id="E9EDD5"/>
<gene>
    <name evidence="1" type="ORF">MAC_07883</name>
</gene>
<dbReference type="HOGENOM" id="CLU_1038586_0_0_1"/>
<dbReference type="EMBL" id="GL698557">
    <property type="protein sequence ID" value="EFY86075.1"/>
    <property type="molecule type" value="Genomic_DNA"/>
</dbReference>
<accession>E9EDD5</accession>
<protein>
    <submittedName>
        <fullName evidence="1">Uncharacterized protein</fullName>
    </submittedName>
</protein>